<evidence type="ECO:0000313" key="2">
    <source>
        <dbReference type="Proteomes" id="UP000503117"/>
    </source>
</evidence>
<sequence length="141" mass="15621">MTAAFRNSLEVECVDDTASSGRGIWRLTAPLRYYSDVLGREIEIEAGFLTDYASVPRIPFAYWLFGDTSHRAAVVHDWLFHHHEICDEATANKVLLEAMTVEGIPAWRRAGIYAGVVVGGRAAWLEDGRSSGHSITDGRIV</sequence>
<accession>A0ABX6MBV9</accession>
<gene>
    <name evidence="1" type="ORF">HH213_18025</name>
</gene>
<dbReference type="RefSeq" id="WP_169113138.1">
    <property type="nucleotide sequence ID" value="NZ_CP051684.1"/>
</dbReference>
<proteinExistence type="predicted"/>
<reference evidence="1 2" key="1">
    <citation type="submission" date="2020-04" db="EMBL/GenBank/DDBJ databases">
        <title>Genome sequencing of novel species.</title>
        <authorList>
            <person name="Heo J."/>
            <person name="Kim S.-J."/>
            <person name="Kim J.-S."/>
            <person name="Hong S.-B."/>
            <person name="Kwon S.-W."/>
        </authorList>
    </citation>
    <scope>NUCLEOTIDE SEQUENCE [LARGE SCALE GENOMIC DNA]</scope>
    <source>
        <strain evidence="1 2">AF9R3</strain>
    </source>
</reference>
<dbReference type="InterPro" id="IPR010767">
    <property type="entry name" value="Phage_CGC-2007_Cje0229"/>
</dbReference>
<organism evidence="1 2">
    <name type="scientific">Duganella dendranthematis</name>
    <dbReference type="NCBI Taxonomy" id="2728021"/>
    <lineage>
        <taxon>Bacteria</taxon>
        <taxon>Pseudomonadati</taxon>
        <taxon>Pseudomonadota</taxon>
        <taxon>Betaproteobacteria</taxon>
        <taxon>Burkholderiales</taxon>
        <taxon>Oxalobacteraceae</taxon>
        <taxon>Telluria group</taxon>
        <taxon>Duganella</taxon>
    </lineage>
</organism>
<dbReference type="EMBL" id="CP051684">
    <property type="protein sequence ID" value="QJD91821.1"/>
    <property type="molecule type" value="Genomic_DNA"/>
</dbReference>
<dbReference type="Proteomes" id="UP000503117">
    <property type="component" value="Chromosome"/>
</dbReference>
<evidence type="ECO:0000313" key="1">
    <source>
        <dbReference type="EMBL" id="QJD91821.1"/>
    </source>
</evidence>
<dbReference type="Pfam" id="PF07087">
    <property type="entry name" value="DUF1353"/>
    <property type="match status" value="1"/>
</dbReference>
<protein>
    <submittedName>
        <fullName evidence="1">DUF1353 domain-containing protein</fullName>
    </submittedName>
</protein>
<keyword evidence="2" id="KW-1185">Reference proteome</keyword>
<name>A0ABX6MBV9_9BURK</name>